<sequence>MLVRLVQSTVEDSSFGSASNDTFDVVVQPIANVEIVGSCELQMRVATSDNSPPIRFLTLAKNAGTARIRVFVFRGGEAVAQLTVAAQVTNDGPTSSTRTQVALQAQTEREFGHGNDLTMLVLEQKTPPSYTIFLNAADASHKVNFMKFGPIPVEQNPQQLFDDFFADFEALADASTGTYSHIELHLAQRGSWLLETVFPRDLRELVWTLRTRIKTVLIQSDEPYIPWELCKLQGLEDGTIVEGPFFCEAFQLTRWMPGVPRRSVLTLDCMAVVAPVDSGLRATEEETEFLRSQNGTQRRVEGLNADYARIIRAFANAQYDGFHFAGHGAFGGSAGRSEIELDAGLCLRSTDISGSARNLGKRKPLIFLNSCQSGRAGLSLTNVGGWSAQFLRAGAGAFVGTYWSVFDDGAALFSRTFYQGLFDGLSISESTQLARAAVKATGDPSYLAYTVFAEPGATVDVINDRDAGLSNDESN</sequence>
<dbReference type="EMBL" id="JFHD01000016">
    <property type="protein sequence ID" value="KDR28877.1"/>
    <property type="molecule type" value="Genomic_DNA"/>
</dbReference>
<evidence type="ECO:0000313" key="2">
    <source>
        <dbReference type="EMBL" id="KDR28877.1"/>
    </source>
</evidence>
<keyword evidence="3" id="KW-1185">Reference proteome</keyword>
<dbReference type="Pfam" id="PF12770">
    <property type="entry name" value="CHAT"/>
    <property type="match status" value="1"/>
</dbReference>
<organism evidence="2 3">
    <name type="scientific">Caballeronia zhejiangensis</name>
    <dbReference type="NCBI Taxonomy" id="871203"/>
    <lineage>
        <taxon>Bacteria</taxon>
        <taxon>Pseudomonadati</taxon>
        <taxon>Pseudomonadota</taxon>
        <taxon>Betaproteobacteria</taxon>
        <taxon>Burkholderiales</taxon>
        <taxon>Burkholderiaceae</taxon>
        <taxon>Caballeronia</taxon>
    </lineage>
</organism>
<proteinExistence type="predicted"/>
<evidence type="ECO:0000259" key="1">
    <source>
        <dbReference type="Pfam" id="PF12770"/>
    </source>
</evidence>
<dbReference type="Proteomes" id="UP000027451">
    <property type="component" value="Unassembled WGS sequence"/>
</dbReference>
<reference evidence="2 3" key="1">
    <citation type="submission" date="2014-03" db="EMBL/GenBank/DDBJ databases">
        <title>Draft Genome Sequences of Four Burkholderia Strains.</title>
        <authorList>
            <person name="Liu X.Y."/>
            <person name="Li C.X."/>
            <person name="Xu J.H."/>
        </authorList>
    </citation>
    <scope>NUCLEOTIDE SEQUENCE [LARGE SCALE GENOMIC DNA]</scope>
    <source>
        <strain evidence="2 3">OP-1</strain>
    </source>
</reference>
<name>A0A656QJY5_9BURK</name>
<protein>
    <recommendedName>
        <fullName evidence="1">CHAT domain-containing protein</fullName>
    </recommendedName>
</protein>
<dbReference type="AlphaFoldDB" id="A0A656QJY5"/>
<evidence type="ECO:0000313" key="3">
    <source>
        <dbReference type="Proteomes" id="UP000027451"/>
    </source>
</evidence>
<comment type="caution">
    <text evidence="2">The sequence shown here is derived from an EMBL/GenBank/DDBJ whole genome shotgun (WGS) entry which is preliminary data.</text>
</comment>
<gene>
    <name evidence="2" type="ORF">BG60_09075</name>
</gene>
<accession>A0A656QJY5</accession>
<feature type="domain" description="CHAT" evidence="1">
    <location>
        <begin position="278"/>
        <end position="438"/>
    </location>
</feature>
<dbReference type="Gene3D" id="3.40.50.1460">
    <property type="match status" value="1"/>
</dbReference>
<dbReference type="InterPro" id="IPR024983">
    <property type="entry name" value="CHAT_dom"/>
</dbReference>